<protein>
    <submittedName>
        <fullName evidence="2">Membrane-associated phospholipid phosphatase</fullName>
    </submittedName>
</protein>
<dbReference type="Gene3D" id="1.10.606.10">
    <property type="entry name" value="Vanadium-containing Chloroperoxidase, domain 2"/>
    <property type="match status" value="1"/>
</dbReference>
<dbReference type="RefSeq" id="WP_183816081.1">
    <property type="nucleotide sequence ID" value="NZ_JACHOB010000001.1"/>
</dbReference>
<keyword evidence="1" id="KW-0472">Membrane</keyword>
<name>A0A840I271_9PROT</name>
<evidence type="ECO:0000313" key="3">
    <source>
        <dbReference type="Proteomes" id="UP000563524"/>
    </source>
</evidence>
<dbReference type="InterPro" id="IPR006311">
    <property type="entry name" value="TAT_signal"/>
</dbReference>
<gene>
    <name evidence="2" type="ORF">GGQ59_000834</name>
</gene>
<keyword evidence="3" id="KW-1185">Reference proteome</keyword>
<evidence type="ECO:0000256" key="1">
    <source>
        <dbReference type="SAM" id="Phobius"/>
    </source>
</evidence>
<proteinExistence type="predicted"/>
<organism evidence="2 3">
    <name type="scientific">Parvularcula dongshanensis</name>
    <dbReference type="NCBI Taxonomy" id="1173995"/>
    <lineage>
        <taxon>Bacteria</taxon>
        <taxon>Pseudomonadati</taxon>
        <taxon>Pseudomonadota</taxon>
        <taxon>Alphaproteobacteria</taxon>
        <taxon>Parvularculales</taxon>
        <taxon>Parvularculaceae</taxon>
        <taxon>Parvularcula</taxon>
    </lineage>
</organism>
<comment type="caution">
    <text evidence="2">The sequence shown here is derived from an EMBL/GenBank/DDBJ whole genome shotgun (WGS) entry which is preliminary data.</text>
</comment>
<feature type="transmembrane region" description="Helical" evidence="1">
    <location>
        <begin position="20"/>
        <end position="40"/>
    </location>
</feature>
<dbReference type="PANTHER" id="PTHR34599:SF1">
    <property type="entry name" value="PHOSPHATIDIC ACID PHOSPHATASE TYPE 2_HALOPEROXIDASE DOMAIN-CONTAINING PROTEIN"/>
    <property type="match status" value="1"/>
</dbReference>
<evidence type="ECO:0000313" key="2">
    <source>
        <dbReference type="EMBL" id="MBB4658334.1"/>
    </source>
</evidence>
<dbReference type="GO" id="GO:0004601">
    <property type="term" value="F:peroxidase activity"/>
    <property type="evidence" value="ECO:0007669"/>
    <property type="project" value="InterPro"/>
</dbReference>
<dbReference type="Proteomes" id="UP000563524">
    <property type="component" value="Unassembled WGS sequence"/>
</dbReference>
<dbReference type="InterPro" id="IPR016119">
    <property type="entry name" value="Br/Cl_peroxidase_C"/>
</dbReference>
<dbReference type="InterPro" id="IPR052559">
    <property type="entry name" value="V-haloperoxidase"/>
</dbReference>
<dbReference type="EMBL" id="JACHOB010000001">
    <property type="protein sequence ID" value="MBB4658334.1"/>
    <property type="molecule type" value="Genomic_DNA"/>
</dbReference>
<keyword evidence="1" id="KW-0812">Transmembrane</keyword>
<keyword evidence="1" id="KW-1133">Transmembrane helix</keyword>
<dbReference type="CDD" id="cd03398">
    <property type="entry name" value="PAP2_haloperoxidase"/>
    <property type="match status" value="1"/>
</dbReference>
<sequence>MTGTKDQNEEPRLAGRRRLLRGVTAGAGVLAAGAALPAAAKGRARASLFTRATHPVLADSPLKRASDALRLRLGLARDAFDARVGAQATNGDEAAHEGYCAMFTKALPHDALGHVDPPAYERLLDALRQNSGAAYDRIPLGGPRKLANPEAAYDFAMAGLDGQALRMRPAPGFASEETAGEVLELYWKALLRDRPFLKFGSDPLVARAASDMNAFAHTAGGPLTPLTAFRGETAGDRVGPYVSQFLLRDVPFGNSVHVQRYASPPAGADWGTSWDEWLFVQNGGVPGTPDLRGARFIHDGRSLAAYVHTDFTYQTYLNAALILLGLGPDAVAKDSPARSSKTTGGFVSFGPADVVDAVAGAAREALHATWFQKWSVHRRLRPEAYSGRLHNQLTGRHAYGLPEALGETDGVGRTKARQGTALLSQTYPEGAPTHPSFPAGHAVIAGACVTMLKAFFEEGFVLPAPVQANEHGTALLPVPNALTVGGELDKLAANVALGRDWAGVHYRSDGIDGLKLGEDVALSLLASRAACYSATFDGFSLTRFDGSRVTIGAGGLSA</sequence>
<dbReference type="AlphaFoldDB" id="A0A840I271"/>
<accession>A0A840I271</accession>
<reference evidence="2 3" key="1">
    <citation type="submission" date="2020-08" db="EMBL/GenBank/DDBJ databases">
        <title>Genomic Encyclopedia of Type Strains, Phase IV (KMG-IV): sequencing the most valuable type-strain genomes for metagenomic binning, comparative biology and taxonomic classification.</title>
        <authorList>
            <person name="Goeker M."/>
        </authorList>
    </citation>
    <scope>NUCLEOTIDE SEQUENCE [LARGE SCALE GENOMIC DNA]</scope>
    <source>
        <strain evidence="2 3">DSM 102850</strain>
    </source>
</reference>
<dbReference type="PROSITE" id="PS51318">
    <property type="entry name" value="TAT"/>
    <property type="match status" value="1"/>
</dbReference>
<dbReference type="InterPro" id="IPR036938">
    <property type="entry name" value="PAP2/HPO_sf"/>
</dbReference>
<dbReference type="PANTHER" id="PTHR34599">
    <property type="entry name" value="PEROXIDASE-RELATED"/>
    <property type="match status" value="1"/>
</dbReference>
<dbReference type="SUPFAM" id="SSF48317">
    <property type="entry name" value="Acid phosphatase/Vanadium-dependent haloperoxidase"/>
    <property type="match status" value="1"/>
</dbReference>